<dbReference type="Gene3D" id="3.30.565.10">
    <property type="entry name" value="Histidine kinase-like ATPase, C-terminal domain"/>
    <property type="match status" value="1"/>
</dbReference>
<evidence type="ECO:0000256" key="5">
    <source>
        <dbReference type="ARBA" id="ARBA00022741"/>
    </source>
</evidence>
<dbReference type="CDD" id="cd16917">
    <property type="entry name" value="HATPase_UhpB-NarQ-NarX-like"/>
    <property type="match status" value="1"/>
</dbReference>
<evidence type="ECO:0000256" key="2">
    <source>
        <dbReference type="ARBA" id="ARBA00012438"/>
    </source>
</evidence>
<keyword evidence="8" id="KW-0902">Two-component regulatory system</keyword>
<keyword evidence="6 10" id="KW-0418">Kinase</keyword>
<evidence type="ECO:0000256" key="1">
    <source>
        <dbReference type="ARBA" id="ARBA00000085"/>
    </source>
</evidence>
<dbReference type="PANTHER" id="PTHR24421">
    <property type="entry name" value="NITRATE/NITRITE SENSOR PROTEIN NARX-RELATED"/>
    <property type="match status" value="1"/>
</dbReference>
<comment type="catalytic activity">
    <reaction evidence="1">
        <text>ATP + protein L-histidine = ADP + protein N-phospho-L-histidine.</text>
        <dbReference type="EC" id="2.7.13.3"/>
    </reaction>
</comment>
<dbReference type="InterPro" id="IPR011712">
    <property type="entry name" value="Sig_transdc_His_kin_sub3_dim/P"/>
</dbReference>
<dbReference type="GO" id="GO:0016020">
    <property type="term" value="C:membrane"/>
    <property type="evidence" value="ECO:0007669"/>
    <property type="project" value="InterPro"/>
</dbReference>
<accession>A0A841D2L5</accession>
<organism evidence="10 11">
    <name type="scientific">Planomonospora venezuelensis</name>
    <dbReference type="NCBI Taxonomy" id="1999"/>
    <lineage>
        <taxon>Bacteria</taxon>
        <taxon>Bacillati</taxon>
        <taxon>Actinomycetota</taxon>
        <taxon>Actinomycetes</taxon>
        <taxon>Streptosporangiales</taxon>
        <taxon>Streptosporangiaceae</taxon>
        <taxon>Planomonospora</taxon>
    </lineage>
</organism>
<comment type="caution">
    <text evidence="10">The sequence shown here is derived from an EMBL/GenBank/DDBJ whole genome shotgun (WGS) entry which is preliminary data.</text>
</comment>
<dbReference type="Proteomes" id="UP000562352">
    <property type="component" value="Unassembled WGS sequence"/>
</dbReference>
<keyword evidence="5" id="KW-0547">Nucleotide-binding</keyword>
<proteinExistence type="predicted"/>
<evidence type="ECO:0000256" key="4">
    <source>
        <dbReference type="ARBA" id="ARBA00022679"/>
    </source>
</evidence>
<dbReference type="InterPro" id="IPR050482">
    <property type="entry name" value="Sensor_HK_TwoCompSys"/>
</dbReference>
<dbReference type="Pfam" id="PF07730">
    <property type="entry name" value="HisKA_3"/>
    <property type="match status" value="1"/>
</dbReference>
<sequence>MSGFFLGVLTALLFSVRRIRQARHDAVTAVRGERRRIARELHDIVGHGLLVIAMHARRLPGMARQTSPIAGAIDDMARVTMRDVRELIGTLRDSDPGDARRAARPLSQAITELGARLPGGELAFTLENVGHEHHIPPELRNTVLRIVQEGITNAIKHGAGKPVRVVLSFGDELAVSVASGAVPAGCGVGGLRSPKGYGLIGLRERVAVHGGSFEGGHTAQGGFLLRACFPVPEPGQRPNEMEVECAKYAS</sequence>
<keyword evidence="4" id="KW-0808">Transferase</keyword>
<protein>
    <recommendedName>
        <fullName evidence="2">histidine kinase</fullName>
        <ecNumber evidence="2">2.7.13.3</ecNumber>
    </recommendedName>
</protein>
<evidence type="ECO:0000259" key="9">
    <source>
        <dbReference type="Pfam" id="PF07730"/>
    </source>
</evidence>
<dbReference type="RefSeq" id="WP_184939872.1">
    <property type="nucleotide sequence ID" value="NZ_BAAAWZ010000001.1"/>
</dbReference>
<dbReference type="PANTHER" id="PTHR24421:SF10">
    <property type="entry name" value="NITRATE_NITRITE SENSOR PROTEIN NARQ"/>
    <property type="match status" value="1"/>
</dbReference>
<keyword evidence="3" id="KW-0597">Phosphoprotein</keyword>
<keyword evidence="7" id="KW-0067">ATP-binding</keyword>
<dbReference type="Gene3D" id="1.20.5.1930">
    <property type="match status" value="1"/>
</dbReference>
<evidence type="ECO:0000256" key="8">
    <source>
        <dbReference type="ARBA" id="ARBA00023012"/>
    </source>
</evidence>
<dbReference type="EC" id="2.7.13.3" evidence="2"/>
<evidence type="ECO:0000313" key="10">
    <source>
        <dbReference type="EMBL" id="MBB5962415.1"/>
    </source>
</evidence>
<gene>
    <name evidence="10" type="ORF">FHS22_001676</name>
</gene>
<reference evidence="10 11" key="1">
    <citation type="submission" date="2020-08" db="EMBL/GenBank/DDBJ databases">
        <title>Genomic Encyclopedia of Type Strains, Phase III (KMG-III): the genomes of soil and plant-associated and newly described type strains.</title>
        <authorList>
            <person name="Whitman W."/>
        </authorList>
    </citation>
    <scope>NUCLEOTIDE SEQUENCE [LARGE SCALE GENOMIC DNA]</scope>
    <source>
        <strain evidence="10 11">CECT 3303</strain>
    </source>
</reference>
<dbReference type="GO" id="GO:0046983">
    <property type="term" value="F:protein dimerization activity"/>
    <property type="evidence" value="ECO:0007669"/>
    <property type="project" value="InterPro"/>
</dbReference>
<dbReference type="InterPro" id="IPR036890">
    <property type="entry name" value="HATPase_C_sf"/>
</dbReference>
<keyword evidence="11" id="KW-1185">Reference proteome</keyword>
<name>A0A841D2L5_PLAVE</name>
<evidence type="ECO:0000256" key="7">
    <source>
        <dbReference type="ARBA" id="ARBA00022840"/>
    </source>
</evidence>
<evidence type="ECO:0000313" key="11">
    <source>
        <dbReference type="Proteomes" id="UP000562352"/>
    </source>
</evidence>
<evidence type="ECO:0000256" key="6">
    <source>
        <dbReference type="ARBA" id="ARBA00022777"/>
    </source>
</evidence>
<feature type="domain" description="Signal transduction histidine kinase subgroup 3 dimerisation and phosphoacceptor" evidence="9">
    <location>
        <begin position="33"/>
        <end position="94"/>
    </location>
</feature>
<dbReference type="EMBL" id="JACHJJ010000004">
    <property type="protein sequence ID" value="MBB5962415.1"/>
    <property type="molecule type" value="Genomic_DNA"/>
</dbReference>
<dbReference type="GO" id="GO:0005524">
    <property type="term" value="F:ATP binding"/>
    <property type="evidence" value="ECO:0007669"/>
    <property type="project" value="UniProtKB-KW"/>
</dbReference>
<dbReference type="AlphaFoldDB" id="A0A841D2L5"/>
<dbReference type="GO" id="GO:0000155">
    <property type="term" value="F:phosphorelay sensor kinase activity"/>
    <property type="evidence" value="ECO:0007669"/>
    <property type="project" value="InterPro"/>
</dbReference>
<evidence type="ECO:0000256" key="3">
    <source>
        <dbReference type="ARBA" id="ARBA00022553"/>
    </source>
</evidence>
<dbReference type="SUPFAM" id="SSF55874">
    <property type="entry name" value="ATPase domain of HSP90 chaperone/DNA topoisomerase II/histidine kinase"/>
    <property type="match status" value="1"/>
</dbReference>